<evidence type="ECO:0000313" key="3">
    <source>
        <dbReference type="Proteomes" id="UP000298458"/>
    </source>
</evidence>
<organism evidence="2 3">
    <name type="scientific">Leptospira fletcheri</name>
    <dbReference type="NCBI Taxonomy" id="2484981"/>
    <lineage>
        <taxon>Bacteria</taxon>
        <taxon>Pseudomonadati</taxon>
        <taxon>Spirochaetota</taxon>
        <taxon>Spirochaetia</taxon>
        <taxon>Leptospirales</taxon>
        <taxon>Leptospiraceae</taxon>
        <taxon>Leptospira</taxon>
    </lineage>
</organism>
<dbReference type="EMBL" id="RQET01000008">
    <property type="protein sequence ID" value="TGK10036.1"/>
    <property type="molecule type" value="Genomic_DNA"/>
</dbReference>
<keyword evidence="3" id="KW-1185">Reference proteome</keyword>
<gene>
    <name evidence="2" type="ORF">EHO60_11855</name>
</gene>
<keyword evidence="1" id="KW-0812">Transmembrane</keyword>
<proteinExistence type="predicted"/>
<feature type="transmembrane region" description="Helical" evidence="1">
    <location>
        <begin position="32"/>
        <end position="52"/>
    </location>
</feature>
<keyword evidence="1" id="KW-1133">Transmembrane helix</keyword>
<protein>
    <submittedName>
        <fullName evidence="2">Uncharacterized protein</fullName>
    </submittedName>
</protein>
<dbReference type="OrthoDB" id="345069at2"/>
<dbReference type="AlphaFoldDB" id="A0A4R9GDV4"/>
<dbReference type="Proteomes" id="UP000298458">
    <property type="component" value="Unassembled WGS sequence"/>
</dbReference>
<accession>A0A4R9GDV4</accession>
<reference evidence="2" key="1">
    <citation type="journal article" date="2019" name="PLoS Negl. Trop. Dis.">
        <title>Revisiting the worldwide diversity of Leptospira species in the environment.</title>
        <authorList>
            <person name="Vincent A.T."/>
            <person name="Schiettekatte O."/>
            <person name="Bourhy P."/>
            <person name="Veyrier F.J."/>
            <person name="Picardeau M."/>
        </authorList>
    </citation>
    <scope>NUCLEOTIDE SEQUENCE [LARGE SCALE GENOMIC DNA]</scope>
    <source>
        <strain evidence="2">SSW15</strain>
    </source>
</reference>
<evidence type="ECO:0000256" key="1">
    <source>
        <dbReference type="SAM" id="Phobius"/>
    </source>
</evidence>
<sequence>MAKGYHSRSPEEFREFLKQVQKKGKDKSRTKFILFLDLILLLFIFAVVARVINPLAFTGRKESKSIQDSEIRILVSADRDSRKEVPVFFLFMTNSSGKEIRYPDPQTAFIGKISTNSGLSCLEEEWKIPEKTILPGKTEFFRYEIDETFVRNLPPDCKIPQSNFWTNITKNFLKAKERDFELLIRKKEGTLRLRIEKV</sequence>
<name>A0A4R9GDV4_9LEPT</name>
<keyword evidence="1" id="KW-0472">Membrane</keyword>
<comment type="caution">
    <text evidence="2">The sequence shown here is derived from an EMBL/GenBank/DDBJ whole genome shotgun (WGS) entry which is preliminary data.</text>
</comment>
<dbReference type="RefSeq" id="WP_135768399.1">
    <property type="nucleotide sequence ID" value="NZ_RQET01000008.1"/>
</dbReference>
<evidence type="ECO:0000313" key="2">
    <source>
        <dbReference type="EMBL" id="TGK10036.1"/>
    </source>
</evidence>